<dbReference type="GO" id="GO:0005524">
    <property type="term" value="F:ATP binding"/>
    <property type="evidence" value="ECO:0007669"/>
    <property type="project" value="UniProtKB-KW"/>
</dbReference>
<dbReference type="SUPFAM" id="SSF55620">
    <property type="entry name" value="Tetrahydrobiopterin biosynthesis enzymes-like"/>
    <property type="match status" value="1"/>
</dbReference>
<evidence type="ECO:0000256" key="6">
    <source>
        <dbReference type="ARBA" id="ARBA00009640"/>
    </source>
</evidence>
<dbReference type="PANTHER" id="PTHR43071:SF1">
    <property type="entry name" value="2-AMINO-4-HYDROXY-6-HYDROXYMETHYLDIHYDROPTERIDINE PYROPHOSPHOKINASE"/>
    <property type="match status" value="1"/>
</dbReference>
<keyword evidence="11 13" id="KW-0289">Folate biosynthesis</keyword>
<comment type="similarity">
    <text evidence="6">In the N-terminal section; belongs to the DHNA family.</text>
</comment>
<comment type="catalytic activity">
    <reaction evidence="2 13">
        <text>7,8-dihydroneopterin = 6-hydroxymethyl-7,8-dihydropterin + glycolaldehyde</text>
        <dbReference type="Rhea" id="RHEA:10540"/>
        <dbReference type="ChEBI" id="CHEBI:17001"/>
        <dbReference type="ChEBI" id="CHEBI:17071"/>
        <dbReference type="ChEBI" id="CHEBI:44841"/>
        <dbReference type="EC" id="4.1.2.25"/>
    </reaction>
</comment>
<dbReference type="NCBIfam" id="TIGR00526">
    <property type="entry name" value="folB_dom"/>
    <property type="match status" value="1"/>
</dbReference>
<dbReference type="RefSeq" id="WP_179461528.1">
    <property type="nucleotide sequence ID" value="NZ_JACBZX010000001.1"/>
</dbReference>
<name>A0A852X597_9MICO</name>
<dbReference type="EC" id="2.7.6.3" evidence="13"/>
<evidence type="ECO:0000256" key="12">
    <source>
        <dbReference type="ARBA" id="ARBA00023239"/>
    </source>
</evidence>
<evidence type="ECO:0000313" key="16">
    <source>
        <dbReference type="Proteomes" id="UP000592181"/>
    </source>
</evidence>
<dbReference type="Gene3D" id="3.30.1130.10">
    <property type="match status" value="1"/>
</dbReference>
<feature type="domain" description="7,8-dihydro-6-hydroxymethylpterin-pyrophosphokinase" evidence="14">
    <location>
        <begin position="245"/>
        <end position="256"/>
    </location>
</feature>
<dbReference type="SMART" id="SM00905">
    <property type="entry name" value="FolB"/>
    <property type="match status" value="1"/>
</dbReference>
<evidence type="ECO:0000256" key="13">
    <source>
        <dbReference type="RuleBase" id="RU362079"/>
    </source>
</evidence>
<proteinExistence type="inferred from homology"/>
<dbReference type="PROSITE" id="PS00794">
    <property type="entry name" value="HPPK"/>
    <property type="match status" value="1"/>
</dbReference>
<dbReference type="GO" id="GO:0046654">
    <property type="term" value="P:tetrahydrofolate biosynthetic process"/>
    <property type="evidence" value="ECO:0007669"/>
    <property type="project" value="UniProtKB-UniRule"/>
</dbReference>
<dbReference type="InterPro" id="IPR006156">
    <property type="entry name" value="Dihydroneopterin_aldolase"/>
</dbReference>
<comment type="pathway">
    <text evidence="4">Cofactor biosynthesis; tetrahydrofolate biosynthesis; 2-amino-4-hydroxy-6-hydroxymethyl-7,8-dihydropteridine diphosphate from 7,8-dihydroneopterin triphosphate: step 4/4.</text>
</comment>
<evidence type="ECO:0000256" key="2">
    <source>
        <dbReference type="ARBA" id="ARBA00001353"/>
    </source>
</evidence>
<sequence>MTGGAGSVGVTSGELLSDITTGDTTTGDTITLTGVRARGHHGVLDHEKRDGQEFVVDVVLHLDLADAAATDDLTRTVSYADVAADVVRRVEGPALDLIETLAGQIADDALAHEAVQRVEVTVHKPQAPVGVPFVDVAVTLRRSRPMRVAVVALGANLPHQAPGTVDDGDEPASPQQGVLAALDHLDALGDVLAVGDLVLSDPVGGPEQPPYVNTVVLLGTALQPGALLARLHEIEALFGRTREVRWGPRTLDLDLIQHGDPRDDTDTRSADDVLTLPHPRAHERAFVLVPWLSADPDAVLRVGEQVVRVDALVEGMDTSGVRPMPLVARWADAGDPSC</sequence>
<keyword evidence="7 15" id="KW-0808">Transferase</keyword>
<dbReference type="InterPro" id="IPR043133">
    <property type="entry name" value="GTP-CH-I_C/QueF"/>
</dbReference>
<comment type="caution">
    <text evidence="15">The sequence shown here is derived from an EMBL/GenBank/DDBJ whole genome shotgun (WGS) entry which is preliminary data.</text>
</comment>
<dbReference type="Pfam" id="PF01288">
    <property type="entry name" value="HPPK"/>
    <property type="match status" value="1"/>
</dbReference>
<dbReference type="Gene3D" id="3.30.70.560">
    <property type="entry name" value="7,8-Dihydro-6-hydroxymethylpterin-pyrophosphokinase HPPK"/>
    <property type="match status" value="1"/>
</dbReference>
<evidence type="ECO:0000256" key="7">
    <source>
        <dbReference type="ARBA" id="ARBA00022679"/>
    </source>
</evidence>
<evidence type="ECO:0000256" key="8">
    <source>
        <dbReference type="ARBA" id="ARBA00022741"/>
    </source>
</evidence>
<comment type="function">
    <text evidence="13">Catalyzes the conversion of 7,8-dihydroneopterin to 6-hydroxymethyl-7,8-dihydropterin.</text>
</comment>
<accession>A0A852X597</accession>
<keyword evidence="8" id="KW-0547">Nucleotide-binding</keyword>
<comment type="catalytic activity">
    <reaction evidence="1">
        <text>6-hydroxymethyl-7,8-dihydropterin + ATP = (7,8-dihydropterin-6-yl)methyl diphosphate + AMP + H(+)</text>
        <dbReference type="Rhea" id="RHEA:11412"/>
        <dbReference type="ChEBI" id="CHEBI:15378"/>
        <dbReference type="ChEBI" id="CHEBI:30616"/>
        <dbReference type="ChEBI" id="CHEBI:44841"/>
        <dbReference type="ChEBI" id="CHEBI:72950"/>
        <dbReference type="ChEBI" id="CHEBI:456215"/>
        <dbReference type="EC" id="2.7.6.3"/>
    </reaction>
</comment>
<evidence type="ECO:0000256" key="9">
    <source>
        <dbReference type="ARBA" id="ARBA00022777"/>
    </source>
</evidence>
<evidence type="ECO:0000256" key="4">
    <source>
        <dbReference type="ARBA" id="ARBA00005051"/>
    </source>
</evidence>
<dbReference type="NCBIfam" id="TIGR00525">
    <property type="entry name" value="folB"/>
    <property type="match status" value="1"/>
</dbReference>
<comment type="pathway">
    <text evidence="3 13">Cofactor biosynthesis; tetrahydrofolate biosynthesis; 2-amino-4-hydroxy-6-hydroxymethyl-7,8-dihydropteridine diphosphate from 7,8-dihydroneopterin triphosphate: step 3/4.</text>
</comment>
<dbReference type="EC" id="4.1.2.25" evidence="13"/>
<dbReference type="InterPro" id="IPR035907">
    <property type="entry name" value="Hppk_sf"/>
</dbReference>
<dbReference type="PANTHER" id="PTHR43071">
    <property type="entry name" value="2-AMINO-4-HYDROXY-6-HYDROXYMETHYLDIHYDROPTERIDINE PYROPHOSPHOKINASE"/>
    <property type="match status" value="1"/>
</dbReference>
<dbReference type="InterPro" id="IPR006157">
    <property type="entry name" value="FolB_dom"/>
</dbReference>
<dbReference type="GO" id="GO:0016301">
    <property type="term" value="F:kinase activity"/>
    <property type="evidence" value="ECO:0007669"/>
    <property type="project" value="UniProtKB-KW"/>
</dbReference>
<dbReference type="Proteomes" id="UP000592181">
    <property type="component" value="Unassembled WGS sequence"/>
</dbReference>
<evidence type="ECO:0000256" key="11">
    <source>
        <dbReference type="ARBA" id="ARBA00022909"/>
    </source>
</evidence>
<dbReference type="UniPathway" id="UPA00077">
    <property type="reaction ID" value="UER00154"/>
</dbReference>
<dbReference type="FunFam" id="3.30.1130.10:FF:000003">
    <property type="entry name" value="7,8-dihydroneopterin aldolase"/>
    <property type="match status" value="1"/>
</dbReference>
<keyword evidence="12 13" id="KW-0456">Lyase</keyword>
<protein>
    <recommendedName>
        <fullName evidence="13">Bifunctional folate synthesis protein</fullName>
    </recommendedName>
    <domain>
        <recommendedName>
            <fullName evidence="13">Dihydroneopterin aldolase</fullName>
            <shortName evidence="13">DHNA</shortName>
            <ecNumber evidence="13">4.1.2.25</ecNumber>
        </recommendedName>
        <alternativeName>
            <fullName evidence="13">7,8-dihydroneopterin aldolase</fullName>
        </alternativeName>
    </domain>
    <domain>
        <recommendedName>
            <fullName evidence="13">2-amino-4-hydroxy-6-hydroxymethyldihydropteridine pyrophosphokinase</fullName>
            <ecNumber evidence="13">2.7.6.3</ecNumber>
        </recommendedName>
        <alternativeName>
            <fullName evidence="13">6-hydroxymethyl-7,8-dihydropterin pyrophosphokinase</fullName>
            <shortName evidence="13">PPPK</shortName>
        </alternativeName>
        <alternativeName>
            <fullName evidence="13">7,8-dihydro-6-hydroxymethylpterin pyrophosphokinase</fullName>
            <shortName evidence="13">HPPK</shortName>
        </alternativeName>
    </domain>
</protein>
<organism evidence="15 16">
    <name type="scientific">Janibacter alkaliphilus</name>
    <dbReference type="NCBI Taxonomy" id="1069963"/>
    <lineage>
        <taxon>Bacteria</taxon>
        <taxon>Bacillati</taxon>
        <taxon>Actinomycetota</taxon>
        <taxon>Actinomycetes</taxon>
        <taxon>Micrococcales</taxon>
        <taxon>Intrasporangiaceae</taxon>
        <taxon>Janibacter</taxon>
    </lineage>
</organism>
<dbReference type="SUPFAM" id="SSF55083">
    <property type="entry name" value="6-hydroxymethyl-7,8-dihydropterin pyrophosphokinase, HPPK"/>
    <property type="match status" value="1"/>
</dbReference>
<evidence type="ECO:0000313" key="15">
    <source>
        <dbReference type="EMBL" id="NYG35943.1"/>
    </source>
</evidence>
<keyword evidence="10" id="KW-0067">ATP-binding</keyword>
<dbReference type="GO" id="GO:0004150">
    <property type="term" value="F:dihydroneopterin aldolase activity"/>
    <property type="evidence" value="ECO:0007669"/>
    <property type="project" value="UniProtKB-UniRule"/>
</dbReference>
<dbReference type="GO" id="GO:0046656">
    <property type="term" value="P:folic acid biosynthetic process"/>
    <property type="evidence" value="ECO:0007669"/>
    <property type="project" value="UniProtKB-UniRule"/>
</dbReference>
<dbReference type="AlphaFoldDB" id="A0A852X597"/>
<evidence type="ECO:0000256" key="1">
    <source>
        <dbReference type="ARBA" id="ARBA00000198"/>
    </source>
</evidence>
<dbReference type="Pfam" id="PF02152">
    <property type="entry name" value="FolB"/>
    <property type="match status" value="1"/>
</dbReference>
<evidence type="ECO:0000259" key="14">
    <source>
        <dbReference type="PROSITE" id="PS00794"/>
    </source>
</evidence>
<gene>
    <name evidence="15" type="ORF">BJY28_000412</name>
</gene>
<reference evidence="15 16" key="1">
    <citation type="submission" date="2020-07" db="EMBL/GenBank/DDBJ databases">
        <title>Sequencing the genomes of 1000 actinobacteria strains.</title>
        <authorList>
            <person name="Klenk H.-P."/>
        </authorList>
    </citation>
    <scope>NUCLEOTIDE SEQUENCE [LARGE SCALE GENOMIC DNA]</scope>
    <source>
        <strain evidence="15 16">DSM 24723</strain>
    </source>
</reference>
<dbReference type="CDD" id="cd00483">
    <property type="entry name" value="HPPK"/>
    <property type="match status" value="1"/>
</dbReference>
<dbReference type="GO" id="GO:0003848">
    <property type="term" value="F:2-amino-4-hydroxy-6-hydroxymethyldihydropteridine diphosphokinase activity"/>
    <property type="evidence" value="ECO:0007669"/>
    <property type="project" value="UniProtKB-EC"/>
</dbReference>
<keyword evidence="9 15" id="KW-0418">Kinase</keyword>
<evidence type="ECO:0000256" key="10">
    <source>
        <dbReference type="ARBA" id="ARBA00022840"/>
    </source>
</evidence>
<keyword evidence="16" id="KW-1185">Reference proteome</keyword>
<evidence type="ECO:0000256" key="5">
    <source>
        <dbReference type="ARBA" id="ARBA00005708"/>
    </source>
</evidence>
<dbReference type="NCBIfam" id="TIGR01498">
    <property type="entry name" value="folK"/>
    <property type="match status" value="1"/>
</dbReference>
<dbReference type="InterPro" id="IPR000550">
    <property type="entry name" value="Hppk"/>
</dbReference>
<evidence type="ECO:0000256" key="3">
    <source>
        <dbReference type="ARBA" id="ARBA00005013"/>
    </source>
</evidence>
<comment type="similarity">
    <text evidence="5 13">Belongs to the DHNA family.</text>
</comment>
<dbReference type="EMBL" id="JACBZX010000001">
    <property type="protein sequence ID" value="NYG35943.1"/>
    <property type="molecule type" value="Genomic_DNA"/>
</dbReference>